<protein>
    <submittedName>
        <fullName evidence="2">Uncharacterized protein</fullName>
    </submittedName>
</protein>
<feature type="transmembrane region" description="Helical" evidence="1">
    <location>
        <begin position="214"/>
        <end position="237"/>
    </location>
</feature>
<feature type="transmembrane region" description="Helical" evidence="1">
    <location>
        <begin position="26"/>
        <end position="47"/>
    </location>
</feature>
<dbReference type="EMBL" id="JBEAFC010000013">
    <property type="protein sequence ID" value="KAL1534025.1"/>
    <property type="molecule type" value="Genomic_DNA"/>
</dbReference>
<keyword evidence="3" id="KW-1185">Reference proteome</keyword>
<feature type="transmembrane region" description="Helical" evidence="1">
    <location>
        <begin position="249"/>
        <end position="273"/>
    </location>
</feature>
<organism evidence="2 3">
    <name type="scientific">Salvia divinorum</name>
    <name type="common">Maria pastora</name>
    <name type="synonym">Diviner's sage</name>
    <dbReference type="NCBI Taxonomy" id="28513"/>
    <lineage>
        <taxon>Eukaryota</taxon>
        <taxon>Viridiplantae</taxon>
        <taxon>Streptophyta</taxon>
        <taxon>Embryophyta</taxon>
        <taxon>Tracheophyta</taxon>
        <taxon>Spermatophyta</taxon>
        <taxon>Magnoliopsida</taxon>
        <taxon>eudicotyledons</taxon>
        <taxon>Gunneridae</taxon>
        <taxon>Pentapetalae</taxon>
        <taxon>asterids</taxon>
        <taxon>lamiids</taxon>
        <taxon>Lamiales</taxon>
        <taxon>Lamiaceae</taxon>
        <taxon>Nepetoideae</taxon>
        <taxon>Mentheae</taxon>
        <taxon>Salviinae</taxon>
        <taxon>Salvia</taxon>
        <taxon>Salvia subgen. Calosphace</taxon>
    </lineage>
</organism>
<evidence type="ECO:0000313" key="3">
    <source>
        <dbReference type="Proteomes" id="UP001567538"/>
    </source>
</evidence>
<dbReference type="AlphaFoldDB" id="A0ABD1FQ97"/>
<evidence type="ECO:0000313" key="2">
    <source>
        <dbReference type="EMBL" id="KAL1534025.1"/>
    </source>
</evidence>
<gene>
    <name evidence="2" type="ORF">AAHA92_31430</name>
</gene>
<name>A0ABD1FQ97_SALDI</name>
<comment type="caution">
    <text evidence="2">The sequence shown here is derived from an EMBL/GenBank/DDBJ whole genome shotgun (WGS) entry which is preliminary data.</text>
</comment>
<feature type="transmembrane region" description="Helical" evidence="1">
    <location>
        <begin position="161"/>
        <end position="194"/>
    </location>
</feature>
<dbReference type="PANTHER" id="PTHR33133:SF1">
    <property type="entry name" value="EXPRESSED PROTEIN-RELATED"/>
    <property type="match status" value="1"/>
</dbReference>
<evidence type="ECO:0000256" key="1">
    <source>
        <dbReference type="SAM" id="Phobius"/>
    </source>
</evidence>
<feature type="transmembrane region" description="Helical" evidence="1">
    <location>
        <begin position="68"/>
        <end position="94"/>
    </location>
</feature>
<accession>A0ABD1FQ97</accession>
<keyword evidence="1" id="KW-1133">Transmembrane helix</keyword>
<keyword evidence="1" id="KW-0472">Membrane</keyword>
<sequence length="290" mass="32810">MELSNVFGFLKIVKESIIIVPKNGRIMVSITLLSLLLPSLVTLLFLYTEKSLKKKMDEAIMVSMRSNFGLTPSQIFIFHFAVLILVSVASIYAIGKISSYAVPAVILLSAMSYTGKKASIADLLARINREHARQDNDPGAWMKSLAVAVEANFVMNYDHNAITGSTTIVCCIIIFFYQRYVWVVGFLATVVAMLEERCEALTKKAEMLVVGHRLHGFMLNLFLVFPIWNAFLAYRIYVDDNWYLNMVTHGLFLINNSCLGNIFFGVTYTVLYFRCKKHHGQEIDDFLGNE</sequence>
<dbReference type="PANTHER" id="PTHR33133">
    <property type="entry name" value="OS08G0107100 PROTEIN-RELATED"/>
    <property type="match status" value="1"/>
</dbReference>
<proteinExistence type="predicted"/>
<keyword evidence="1" id="KW-0812">Transmembrane</keyword>
<reference evidence="2 3" key="1">
    <citation type="submission" date="2024-06" db="EMBL/GenBank/DDBJ databases">
        <title>A chromosome level genome sequence of Diviner's sage (Salvia divinorum).</title>
        <authorList>
            <person name="Ford S.A."/>
            <person name="Ro D.-K."/>
            <person name="Ness R.W."/>
            <person name="Phillips M.A."/>
        </authorList>
    </citation>
    <scope>NUCLEOTIDE SEQUENCE [LARGE SCALE GENOMIC DNA]</scope>
    <source>
        <strain evidence="2">SAF-2024a</strain>
        <tissue evidence="2">Leaf</tissue>
    </source>
</reference>
<dbReference type="Proteomes" id="UP001567538">
    <property type="component" value="Unassembled WGS sequence"/>
</dbReference>